<keyword evidence="2" id="KW-1185">Reference proteome</keyword>
<proteinExistence type="predicted"/>
<dbReference type="GO" id="GO:0003711">
    <property type="term" value="F:transcription elongation factor activity"/>
    <property type="evidence" value="ECO:0007669"/>
    <property type="project" value="InterPro"/>
</dbReference>
<protein>
    <submittedName>
        <fullName evidence="1">Uncharacterized protein</fullName>
    </submittedName>
</protein>
<reference evidence="1 2" key="1">
    <citation type="submission" date="2020-08" db="EMBL/GenBank/DDBJ databases">
        <title>Aphidius gifuensis genome sequencing and assembly.</title>
        <authorList>
            <person name="Du Z."/>
        </authorList>
    </citation>
    <scope>NUCLEOTIDE SEQUENCE [LARGE SCALE GENOMIC DNA]</scope>
    <source>
        <strain evidence="1">YNYX2018</strain>
        <tissue evidence="1">Adults</tissue>
    </source>
</reference>
<dbReference type="AlphaFoldDB" id="A0A834XLT4"/>
<dbReference type="OrthoDB" id="2408655at2759"/>
<name>A0A834XLT4_APHGI</name>
<dbReference type="PRINTS" id="PR02085">
    <property type="entry name" value="POLR2GRINL1"/>
</dbReference>
<dbReference type="InterPro" id="IPR026213">
    <property type="entry name" value="GRINL1"/>
</dbReference>
<dbReference type="EMBL" id="JACMRX010000005">
    <property type="protein sequence ID" value="KAF7989578.1"/>
    <property type="molecule type" value="Genomic_DNA"/>
</dbReference>
<dbReference type="GO" id="GO:0006368">
    <property type="term" value="P:transcription elongation by RNA polymerase II"/>
    <property type="evidence" value="ECO:0007669"/>
    <property type="project" value="InterPro"/>
</dbReference>
<dbReference type="GO" id="GO:0005634">
    <property type="term" value="C:nucleus"/>
    <property type="evidence" value="ECO:0007669"/>
    <property type="project" value="InterPro"/>
</dbReference>
<dbReference type="Proteomes" id="UP000639338">
    <property type="component" value="Unassembled WGS sequence"/>
</dbReference>
<dbReference type="Pfam" id="PF15328">
    <property type="entry name" value="GCOM2"/>
    <property type="match status" value="1"/>
</dbReference>
<organism evidence="1 2">
    <name type="scientific">Aphidius gifuensis</name>
    <name type="common">Parasitoid wasp</name>
    <dbReference type="NCBI Taxonomy" id="684658"/>
    <lineage>
        <taxon>Eukaryota</taxon>
        <taxon>Metazoa</taxon>
        <taxon>Ecdysozoa</taxon>
        <taxon>Arthropoda</taxon>
        <taxon>Hexapoda</taxon>
        <taxon>Insecta</taxon>
        <taxon>Pterygota</taxon>
        <taxon>Neoptera</taxon>
        <taxon>Endopterygota</taxon>
        <taxon>Hymenoptera</taxon>
        <taxon>Apocrita</taxon>
        <taxon>Ichneumonoidea</taxon>
        <taxon>Braconidae</taxon>
        <taxon>Aphidiinae</taxon>
        <taxon>Aphidius</taxon>
    </lineage>
</organism>
<evidence type="ECO:0000313" key="1">
    <source>
        <dbReference type="EMBL" id="KAF7989578.1"/>
    </source>
</evidence>
<sequence>MPTRKLTEAVSHTSVMKKESQGYIDNLKNKNKTELQDLLERQNKLLANTFFIKKLPDKGERIKKFKDKLIEELSERNDIDNAANLLSRLNIAIEGKEKMNELEWTGTIDDNKNNNDIVIVESDDEDKDPIKIIAEVFIFYKIKSNGFSNLKLNNNIIFSQLELVFMKKK</sequence>
<gene>
    <name evidence="1" type="ORF">HCN44_008252</name>
</gene>
<accession>A0A834XLT4</accession>
<comment type="caution">
    <text evidence="1">The sequence shown here is derived from an EMBL/GenBank/DDBJ whole genome shotgun (WGS) entry which is preliminary data.</text>
</comment>
<evidence type="ECO:0000313" key="2">
    <source>
        <dbReference type="Proteomes" id="UP000639338"/>
    </source>
</evidence>